<evidence type="ECO:0000256" key="4">
    <source>
        <dbReference type="ARBA" id="ARBA00022741"/>
    </source>
</evidence>
<name>A0A223VZU8_9CAUD</name>
<dbReference type="RefSeq" id="YP_010662971.1">
    <property type="nucleotide sequence ID" value="NC_070890.1"/>
</dbReference>
<dbReference type="EC" id="5.6.2.2" evidence="3"/>
<keyword evidence="5" id="KW-0067">ATP-binding</keyword>
<dbReference type="InterPro" id="IPR050634">
    <property type="entry name" value="DNA_Topoisomerase_II"/>
</dbReference>
<feature type="active site" description="O-(5'-phospho-DNA)-tyrosine intermediate" evidence="9">
    <location>
        <position position="114"/>
    </location>
</feature>
<dbReference type="GO" id="GO:0003918">
    <property type="term" value="F:DNA topoisomerase type II (double strand cut, ATP-hydrolyzing) activity"/>
    <property type="evidence" value="ECO:0007669"/>
    <property type="project" value="UniProtKB-EC"/>
</dbReference>
<keyword evidence="4" id="KW-0547">Nucleotide-binding</keyword>
<evidence type="ECO:0000259" key="10">
    <source>
        <dbReference type="PROSITE" id="PS52040"/>
    </source>
</evidence>
<evidence type="ECO:0000313" key="11">
    <source>
        <dbReference type="EMBL" id="ASV44654.2"/>
    </source>
</evidence>
<dbReference type="PANTHER" id="PTHR10169:SF38">
    <property type="entry name" value="DNA TOPOISOMERASE 2"/>
    <property type="match status" value="1"/>
</dbReference>
<dbReference type="PANTHER" id="PTHR10169">
    <property type="entry name" value="DNA TOPOISOMERASE/GYRASE"/>
    <property type="match status" value="1"/>
</dbReference>
<dbReference type="InterPro" id="IPR002205">
    <property type="entry name" value="Topo_IIA_dom_A"/>
</dbReference>
<reference evidence="11 12" key="1">
    <citation type="submission" date="2017-06" db="EMBL/GenBank/DDBJ databases">
        <authorList>
            <person name="Kim H.J."/>
            <person name="Triplett B.A."/>
        </authorList>
    </citation>
    <scope>NUCLEOTIDE SEQUENCE [LARGE SCALE GENOMIC DNA]</scope>
</reference>
<evidence type="ECO:0000256" key="2">
    <source>
        <dbReference type="ARBA" id="ARBA00001946"/>
    </source>
</evidence>
<evidence type="ECO:0000256" key="1">
    <source>
        <dbReference type="ARBA" id="ARBA00000185"/>
    </source>
</evidence>
<protein>
    <recommendedName>
        <fullName evidence="3">DNA topoisomerase (ATP-hydrolyzing)</fullName>
        <ecNumber evidence="3">5.6.2.2</ecNumber>
    </recommendedName>
</protein>
<dbReference type="InterPro" id="IPR013757">
    <property type="entry name" value="Topo_IIA_A_a_sf"/>
</dbReference>
<dbReference type="PROSITE" id="PS52040">
    <property type="entry name" value="TOPO_IIA"/>
    <property type="match status" value="1"/>
</dbReference>
<dbReference type="SMART" id="SM00434">
    <property type="entry name" value="TOP4c"/>
    <property type="match status" value="1"/>
</dbReference>
<dbReference type="GO" id="GO:0000819">
    <property type="term" value="P:sister chromatid segregation"/>
    <property type="evidence" value="ECO:0007669"/>
    <property type="project" value="TreeGrafter"/>
</dbReference>
<dbReference type="EMBL" id="MF403007">
    <property type="protein sequence ID" value="ASV44654.2"/>
    <property type="molecule type" value="Genomic_DNA"/>
</dbReference>
<dbReference type="GO" id="GO:0005524">
    <property type="term" value="F:ATP binding"/>
    <property type="evidence" value="ECO:0007669"/>
    <property type="project" value="UniProtKB-KW"/>
</dbReference>
<proteinExistence type="predicted"/>
<dbReference type="Proteomes" id="UP000226396">
    <property type="component" value="Segment"/>
</dbReference>
<dbReference type="Gene3D" id="1.10.268.10">
    <property type="entry name" value="Topoisomerase, domain 3"/>
    <property type="match status" value="1"/>
</dbReference>
<dbReference type="GO" id="GO:0006265">
    <property type="term" value="P:DNA topological change"/>
    <property type="evidence" value="ECO:0007669"/>
    <property type="project" value="UniProtKB-UniRule"/>
</dbReference>
<evidence type="ECO:0000313" key="12">
    <source>
        <dbReference type="Proteomes" id="UP000226396"/>
    </source>
</evidence>
<dbReference type="KEGG" id="vg:77938988"/>
<keyword evidence="12" id="KW-1185">Reference proteome</keyword>
<keyword evidence="7 9" id="KW-0238">DNA-binding</keyword>
<dbReference type="InterPro" id="IPR013758">
    <property type="entry name" value="Topo_IIA_A/C_ab"/>
</dbReference>
<dbReference type="GO" id="GO:0003677">
    <property type="term" value="F:DNA binding"/>
    <property type="evidence" value="ECO:0007669"/>
    <property type="project" value="UniProtKB-UniRule"/>
</dbReference>
<dbReference type="Gene3D" id="3.90.199.10">
    <property type="entry name" value="Topoisomerase II, domain 5"/>
    <property type="match status" value="1"/>
</dbReference>
<sequence>MKQDFMKQKPSRYLLEAARSYSIYVSTERAIPDVRDGFKSSHRIAVWCMRNEPNKLKVNALSGRMVGESLYVHGDASGAISGMAGPYCNNIPIFDKQGNFGSLIAPKAFGAGRYTYVKKSKFMENVVLADSSLLKMVPSVDGDNEMCEVFLPNIPLVLLNGISGTGIGWSTDILPHKFEDLRDAVIRVLENKPVGKIKPYFNPYPDIGIEEVENGRDNASSYILSGKIRRKDSMTVEIYSVPPGISMDDIQEHLDKLIEDKRIYNYTNNTTSEVSIEVKFARKTLAEMTDDQIVQLLKLKTRTTERLVCVDFDGAKIRVFNDVEELITEWVSWRFEFIVERFDRLVKENRKALNFQKALRRLFEKEFVKSIPLFQSRKSMREAVVVLVDEFDLTSEEIDRIVNFAAYRWTQEFRDENNMEIDRLEKELFRVETIRSSNSNMRSEWCKELKSLKF</sequence>
<evidence type="ECO:0000256" key="3">
    <source>
        <dbReference type="ARBA" id="ARBA00012895"/>
    </source>
</evidence>
<comment type="catalytic activity">
    <reaction evidence="1 9">
        <text>ATP-dependent breakage, passage and rejoining of double-stranded DNA.</text>
        <dbReference type="EC" id="5.6.2.2"/>
    </reaction>
</comment>
<evidence type="ECO:0000256" key="9">
    <source>
        <dbReference type="PROSITE-ProRule" id="PRU01384"/>
    </source>
</evidence>
<comment type="cofactor">
    <cofactor evidence="2">
        <name>Mg(2+)</name>
        <dbReference type="ChEBI" id="CHEBI:18420"/>
    </cofactor>
</comment>
<dbReference type="GeneID" id="77938988"/>
<evidence type="ECO:0000256" key="8">
    <source>
        <dbReference type="ARBA" id="ARBA00023235"/>
    </source>
</evidence>
<feature type="domain" description="Topo IIA-type catalytic" evidence="10">
    <location>
        <begin position="31"/>
        <end position="449"/>
    </location>
</feature>
<dbReference type="InterPro" id="IPR013760">
    <property type="entry name" value="Topo_IIA-like_dom_sf"/>
</dbReference>
<accession>A0A223VZU8</accession>
<evidence type="ECO:0000256" key="5">
    <source>
        <dbReference type="ARBA" id="ARBA00022840"/>
    </source>
</evidence>
<keyword evidence="8 9" id="KW-0413">Isomerase</keyword>
<dbReference type="Gene3D" id="3.30.1360.40">
    <property type="match status" value="1"/>
</dbReference>
<dbReference type="SUPFAM" id="SSF56719">
    <property type="entry name" value="Type II DNA topoisomerase"/>
    <property type="match status" value="1"/>
</dbReference>
<keyword evidence="6 9" id="KW-0799">Topoisomerase</keyword>
<evidence type="ECO:0000256" key="6">
    <source>
        <dbReference type="ARBA" id="ARBA00023029"/>
    </source>
</evidence>
<dbReference type="Pfam" id="PF00521">
    <property type="entry name" value="DNA_topoisoIV"/>
    <property type="match status" value="1"/>
</dbReference>
<organism evidence="11 12">
    <name type="scientific">Agrobacterium phage Atu_ph04</name>
    <dbReference type="NCBI Taxonomy" id="2024263"/>
    <lineage>
        <taxon>Viruses</taxon>
        <taxon>Duplodnaviria</taxon>
        <taxon>Heunggongvirae</taxon>
        <taxon>Uroviricota</taxon>
        <taxon>Caudoviricetes</taxon>
        <taxon>Pootjesviridae</taxon>
        <taxon>Rollinsvirus</taxon>
        <taxon>Rollinsvirus ph04</taxon>
    </lineage>
</organism>
<evidence type="ECO:0000256" key="7">
    <source>
        <dbReference type="ARBA" id="ARBA00023125"/>
    </source>
</evidence>